<gene>
    <name evidence="1" type="ORF">KHLLAP_LOCUS9930</name>
</gene>
<organism evidence="1 2">
    <name type="scientific">Anthostomella pinea</name>
    <dbReference type="NCBI Taxonomy" id="933095"/>
    <lineage>
        <taxon>Eukaryota</taxon>
        <taxon>Fungi</taxon>
        <taxon>Dikarya</taxon>
        <taxon>Ascomycota</taxon>
        <taxon>Pezizomycotina</taxon>
        <taxon>Sordariomycetes</taxon>
        <taxon>Xylariomycetidae</taxon>
        <taxon>Xylariales</taxon>
        <taxon>Xylariaceae</taxon>
        <taxon>Anthostomella</taxon>
    </lineage>
</organism>
<evidence type="ECO:0000313" key="2">
    <source>
        <dbReference type="Proteomes" id="UP001295740"/>
    </source>
</evidence>
<sequence length="514" mass="58273">MKCLPDVPGPKLAPFNAKGKQPHIDFIECIGNGLHSLVWKVRIDGKLYALNIFNFYRQNPPNHVIEETLLSDAEEYSYFQAIPNECRVYGRLKEFGQEHLAVRSYGYILLHKSQENFLEHHYNKDGPPSRFDIIFETGHRPKGIHGKCIPAIVKELVDISQEVDPGQYMVPAHIPKLYKNLKTLHHLGIYVRDLEHWGNVFGDRYLDFSQAWTAPHPALTKQCIENAPYFPGLNYHPSSDEWDLEQLKVKIKKEFESSTGLGKARWEREGCRAMRLKAGKEVIARFEAVGKGKRKKGTGQFEISRDGLGRNQLEEVLISCLVGSERMRRAGELGGEILQEGAWELFMAIAISLDNVHDNLTEDEEALAAEAMRVLWNERMRVQFKGEPFSEPPGVGATSASDVIRAEVVETGPTHMACTITTVADTSGLPGGLELIQVLVNPRDSHLALVTIKYIWHNKLPPRRWWYQSAAIWVQLTGRRLILLKMVKALTKEDWGYVDDGMASEARGSMRPEL</sequence>
<dbReference type="InterPro" id="IPR025213">
    <property type="entry name" value="Sim4_Fta2"/>
</dbReference>
<accession>A0AAI8VS40</accession>
<name>A0AAI8VS40_9PEZI</name>
<evidence type="ECO:0000313" key="1">
    <source>
        <dbReference type="EMBL" id="CAJ2509462.1"/>
    </source>
</evidence>
<keyword evidence="2" id="KW-1185">Reference proteome</keyword>
<dbReference type="Proteomes" id="UP001295740">
    <property type="component" value="Unassembled WGS sequence"/>
</dbReference>
<dbReference type="Pfam" id="PF13095">
    <property type="entry name" value="FTA2"/>
    <property type="match status" value="1"/>
</dbReference>
<reference evidence="1" key="1">
    <citation type="submission" date="2023-10" db="EMBL/GenBank/DDBJ databases">
        <authorList>
            <person name="Hackl T."/>
        </authorList>
    </citation>
    <scope>NUCLEOTIDE SEQUENCE</scope>
</reference>
<proteinExistence type="predicted"/>
<protein>
    <submittedName>
        <fullName evidence="1">Uu.00g144880.m01.CDS01</fullName>
    </submittedName>
</protein>
<comment type="caution">
    <text evidence="1">The sequence shown here is derived from an EMBL/GenBank/DDBJ whole genome shotgun (WGS) entry which is preliminary data.</text>
</comment>
<dbReference type="AlphaFoldDB" id="A0AAI8VS40"/>
<dbReference type="EMBL" id="CAUWAG010000012">
    <property type="protein sequence ID" value="CAJ2509462.1"/>
    <property type="molecule type" value="Genomic_DNA"/>
</dbReference>